<keyword evidence="2" id="KW-1133">Transmembrane helix</keyword>
<dbReference type="OrthoDB" id="1913265at2759"/>
<evidence type="ECO:0000256" key="1">
    <source>
        <dbReference type="SAM" id="MobiDB-lite"/>
    </source>
</evidence>
<keyword evidence="2" id="KW-0472">Membrane</keyword>
<protein>
    <submittedName>
        <fullName evidence="3">Uncharacterized protein</fullName>
    </submittedName>
</protein>
<accession>A0A388ME21</accession>
<proteinExistence type="predicted"/>
<feature type="region of interest" description="Disordered" evidence="1">
    <location>
        <begin position="134"/>
        <end position="157"/>
    </location>
</feature>
<evidence type="ECO:0000313" key="3">
    <source>
        <dbReference type="EMBL" id="GBG92745.1"/>
    </source>
</evidence>
<gene>
    <name evidence="3" type="ORF">CBR_g56906</name>
</gene>
<dbReference type="PANTHER" id="PTHR36736:SF1">
    <property type="entry name" value="OS03G0100030 PROTEIN"/>
    <property type="match status" value="1"/>
</dbReference>
<keyword evidence="2" id="KW-0812">Transmembrane</keyword>
<dbReference type="AlphaFoldDB" id="A0A388ME21"/>
<reference evidence="3 4" key="1">
    <citation type="journal article" date="2018" name="Cell">
        <title>The Chara Genome: Secondary Complexity and Implications for Plant Terrestrialization.</title>
        <authorList>
            <person name="Nishiyama T."/>
            <person name="Sakayama H."/>
            <person name="Vries J.D."/>
            <person name="Buschmann H."/>
            <person name="Saint-Marcoux D."/>
            <person name="Ullrich K.K."/>
            <person name="Haas F.B."/>
            <person name="Vanderstraeten L."/>
            <person name="Becker D."/>
            <person name="Lang D."/>
            <person name="Vosolsobe S."/>
            <person name="Rombauts S."/>
            <person name="Wilhelmsson P.K.I."/>
            <person name="Janitza P."/>
            <person name="Kern R."/>
            <person name="Heyl A."/>
            <person name="Rumpler F."/>
            <person name="Villalobos L.I.A.C."/>
            <person name="Clay J.M."/>
            <person name="Skokan R."/>
            <person name="Toyoda A."/>
            <person name="Suzuki Y."/>
            <person name="Kagoshima H."/>
            <person name="Schijlen E."/>
            <person name="Tajeshwar N."/>
            <person name="Catarino B."/>
            <person name="Hetherington A.J."/>
            <person name="Saltykova A."/>
            <person name="Bonnot C."/>
            <person name="Breuninger H."/>
            <person name="Symeonidi A."/>
            <person name="Radhakrishnan G.V."/>
            <person name="Van Nieuwerburgh F."/>
            <person name="Deforce D."/>
            <person name="Chang C."/>
            <person name="Karol K.G."/>
            <person name="Hedrich R."/>
            <person name="Ulvskov P."/>
            <person name="Glockner G."/>
            <person name="Delwiche C.F."/>
            <person name="Petrasek J."/>
            <person name="Van de Peer Y."/>
            <person name="Friml J."/>
            <person name="Beilby M."/>
            <person name="Dolan L."/>
            <person name="Kohara Y."/>
            <person name="Sugano S."/>
            <person name="Fujiyama A."/>
            <person name="Delaux P.-M."/>
            <person name="Quint M."/>
            <person name="TheiBen G."/>
            <person name="Hagemann M."/>
            <person name="Harholt J."/>
            <person name="Dunand C."/>
            <person name="Zachgo S."/>
            <person name="Langdale J."/>
            <person name="Maumus F."/>
            <person name="Straeten D.V.D."/>
            <person name="Gould S.B."/>
            <person name="Rensing S.A."/>
        </authorList>
    </citation>
    <scope>NUCLEOTIDE SEQUENCE [LARGE SCALE GENOMIC DNA]</scope>
    <source>
        <strain evidence="3 4">S276</strain>
    </source>
</reference>
<sequence length="157" mass="17847">TGIIPPFGPFFPIVAAAIAAAITGSMYYALSTPEDPKYVIAPVHNGKHNTRREVKKQVKDWCRKRQLQKIYGPLLEAFLSLYLGLEWLQTGNLLTTVITHGLFQVIMTADGVWQKKSDDEKKNRREEEQLLAFLGERHRQLPQQMAGTEDVPSNRKE</sequence>
<dbReference type="PANTHER" id="PTHR36736">
    <property type="entry name" value="OS03G0100030 PROTEIN"/>
    <property type="match status" value="1"/>
</dbReference>
<dbReference type="Gramene" id="GBG92745">
    <property type="protein sequence ID" value="GBG92745"/>
    <property type="gene ID" value="CBR_g56906"/>
</dbReference>
<organism evidence="3 4">
    <name type="scientific">Chara braunii</name>
    <name type="common">Braun's stonewort</name>
    <dbReference type="NCBI Taxonomy" id="69332"/>
    <lineage>
        <taxon>Eukaryota</taxon>
        <taxon>Viridiplantae</taxon>
        <taxon>Streptophyta</taxon>
        <taxon>Charophyceae</taxon>
        <taxon>Charales</taxon>
        <taxon>Characeae</taxon>
        <taxon>Chara</taxon>
    </lineage>
</organism>
<keyword evidence="4" id="KW-1185">Reference proteome</keyword>
<feature type="non-terminal residue" evidence="3">
    <location>
        <position position="1"/>
    </location>
</feature>
<comment type="caution">
    <text evidence="3">The sequence shown here is derived from an EMBL/GenBank/DDBJ whole genome shotgun (WGS) entry which is preliminary data.</text>
</comment>
<feature type="transmembrane region" description="Helical" evidence="2">
    <location>
        <begin position="6"/>
        <end position="30"/>
    </location>
</feature>
<dbReference type="EMBL" id="BFEA01001126">
    <property type="protein sequence ID" value="GBG92745.1"/>
    <property type="molecule type" value="Genomic_DNA"/>
</dbReference>
<dbReference type="Proteomes" id="UP000265515">
    <property type="component" value="Unassembled WGS sequence"/>
</dbReference>
<name>A0A388ME21_CHABU</name>
<evidence type="ECO:0000256" key="2">
    <source>
        <dbReference type="SAM" id="Phobius"/>
    </source>
</evidence>
<evidence type="ECO:0000313" key="4">
    <source>
        <dbReference type="Proteomes" id="UP000265515"/>
    </source>
</evidence>